<dbReference type="Gene3D" id="2.40.10.120">
    <property type="match status" value="1"/>
</dbReference>
<keyword evidence="1" id="KW-0645">Protease</keyword>
<organism evidence="6 7">
    <name type="scientific">Tsukamurella paurometabola (strain ATCC 8368 / DSM 20162 / CCUG 35730 / CIP 100753 / JCM 10117 / KCTC 9821 / NBRC 16120 / NCIMB 702349 / NCTC 13040)</name>
    <name type="common">Corynebacterium paurometabolum</name>
    <dbReference type="NCBI Taxonomy" id="521096"/>
    <lineage>
        <taxon>Bacteria</taxon>
        <taxon>Bacillati</taxon>
        <taxon>Actinomycetota</taxon>
        <taxon>Actinomycetes</taxon>
        <taxon>Mycobacteriales</taxon>
        <taxon>Tsukamurellaceae</taxon>
        <taxon>Tsukamurella</taxon>
    </lineage>
</organism>
<name>D5UVB1_TSUPD</name>
<dbReference type="InterPro" id="IPR001940">
    <property type="entry name" value="Peptidase_S1C"/>
</dbReference>
<dbReference type="HOGENOM" id="CLU_020120_3_4_11"/>
<evidence type="ECO:0000313" key="7">
    <source>
        <dbReference type="Proteomes" id="UP000001213"/>
    </source>
</evidence>
<dbReference type="PRINTS" id="PR00834">
    <property type="entry name" value="PROTEASES2C"/>
</dbReference>
<dbReference type="SUPFAM" id="SSF50494">
    <property type="entry name" value="Trypsin-like serine proteases"/>
    <property type="match status" value="1"/>
</dbReference>
<keyword evidence="4" id="KW-0812">Transmembrane</keyword>
<dbReference type="eggNOG" id="COG0265">
    <property type="taxonomic scope" value="Bacteria"/>
</dbReference>
<dbReference type="PROSITE" id="PS50106">
    <property type="entry name" value="PDZ"/>
    <property type="match status" value="1"/>
</dbReference>
<dbReference type="KEGG" id="tpr:Tpau_1069"/>
<evidence type="ECO:0000256" key="4">
    <source>
        <dbReference type="SAM" id="Phobius"/>
    </source>
</evidence>
<feature type="region of interest" description="Disordered" evidence="3">
    <location>
        <begin position="1"/>
        <end position="134"/>
    </location>
</feature>
<dbReference type="PANTHER" id="PTHR43343:SF3">
    <property type="entry name" value="PROTEASE DO-LIKE 8, CHLOROPLASTIC"/>
    <property type="match status" value="1"/>
</dbReference>
<evidence type="ECO:0000256" key="1">
    <source>
        <dbReference type="ARBA" id="ARBA00022670"/>
    </source>
</evidence>
<dbReference type="Proteomes" id="UP000001213">
    <property type="component" value="Chromosome"/>
</dbReference>
<keyword evidence="4" id="KW-0472">Membrane</keyword>
<evidence type="ECO:0000256" key="3">
    <source>
        <dbReference type="SAM" id="MobiDB-lite"/>
    </source>
</evidence>
<dbReference type="GO" id="GO:0006508">
    <property type="term" value="P:proteolysis"/>
    <property type="evidence" value="ECO:0007669"/>
    <property type="project" value="UniProtKB-KW"/>
</dbReference>
<dbReference type="InterPro" id="IPR036034">
    <property type="entry name" value="PDZ_sf"/>
</dbReference>
<evidence type="ECO:0000313" key="6">
    <source>
        <dbReference type="EMBL" id="ADG77701.1"/>
    </source>
</evidence>
<protein>
    <submittedName>
        <fullName evidence="6">PDZ/DHR/GLGF domain protein</fullName>
    </submittedName>
</protein>
<dbReference type="InterPro" id="IPR051201">
    <property type="entry name" value="Chloro_Bact_Ser_Proteases"/>
</dbReference>
<dbReference type="EMBL" id="CP001966">
    <property type="protein sequence ID" value="ADG77701.1"/>
    <property type="molecule type" value="Genomic_DNA"/>
</dbReference>
<keyword evidence="4" id="KW-1133">Transmembrane helix</keyword>
<accession>D5UVB1</accession>
<proteinExistence type="predicted"/>
<sequence length="497" mass="51462">MTRAASLFPPGDGERPRLAPRPTHRPSVSEGEQVVFGRPDGVAGSFEPKGRAVDGARPQPRAAAPDPVLTEAFSRPPGSVDTLQRDPYAGSLEPEPEEEPKDPWRDTDSAASLGEPGLDAPPRPEPQPDPDKLGVSDVLFGRRIAPTALIVLGSLALVIGLVGGLLGGAIGRITGTTIEKLTDSRVALPVDDAKIPDQGPYAELAAKLAASVVTLEITTKTDGSLGSGSIIDSRGGYIITNHHVVDMAESSKDSKIEVVFSTGRRVPAKLVGSDPGTDIAVVKVDVDGLQQITIGDSDQLVPGQDVVAIGSPRGLRQTVTTGVVSAVHRPVLEPPQGPGPLVVFDAVQTDASINPGNSGGPLIDLKGGQIGMNTLIRTESGGSEGLGFAISSNVFQPIAQSIIRGEKVVHADLGLNGKMNFNDDASGLRVENVKKGGAAERAGIREGDVITKVGDKEVVDYATLAVEIRTVGVGNETTLTVARDGRQVPIKVTPGPA</sequence>
<feature type="compositionally biased region" description="Low complexity" evidence="3">
    <location>
        <begin position="56"/>
        <end position="67"/>
    </location>
</feature>
<dbReference type="InterPro" id="IPR001478">
    <property type="entry name" value="PDZ"/>
</dbReference>
<dbReference type="GO" id="GO:0004252">
    <property type="term" value="F:serine-type endopeptidase activity"/>
    <property type="evidence" value="ECO:0007669"/>
    <property type="project" value="InterPro"/>
</dbReference>
<evidence type="ECO:0000256" key="2">
    <source>
        <dbReference type="ARBA" id="ARBA00022801"/>
    </source>
</evidence>
<reference evidence="7" key="1">
    <citation type="submission" date="2010-03" db="EMBL/GenBank/DDBJ databases">
        <title>The complete chromosome of Tsukamurella paurometabola DSM 20162.</title>
        <authorList>
            <consortium name="US DOE Joint Genome Institute (JGI-PGF)"/>
            <person name="Lucas S."/>
            <person name="Copeland A."/>
            <person name="Lapidus A."/>
            <person name="Glavina del Rio T."/>
            <person name="Dalin E."/>
            <person name="Tice H."/>
            <person name="Bruce D."/>
            <person name="Goodwin L."/>
            <person name="Pitluck S."/>
            <person name="Kyrpides N."/>
            <person name="Mavromatis K."/>
            <person name="Ivanova N."/>
            <person name="Mikhailova N."/>
            <person name="Munk A.C."/>
            <person name="Brettin T."/>
            <person name="Detter J.C."/>
            <person name="Tapia R."/>
            <person name="Han C."/>
            <person name="Larimer F."/>
            <person name="Land M."/>
            <person name="Hauser L."/>
            <person name="Markowitz V."/>
            <person name="Cheng J.-F."/>
            <person name="Hugenholtz P."/>
            <person name="Woyke T."/>
            <person name="Wu D."/>
            <person name="Jando M."/>
            <person name="Brambilla E."/>
            <person name="Klenk H.-P."/>
            <person name="Eisen J.A."/>
        </authorList>
    </citation>
    <scope>NUCLEOTIDE SEQUENCE [LARGE SCALE GENOMIC DNA]</scope>
    <source>
        <strain evidence="7">ATCC 8368 / DSM 20162 / CCUG 35730 / CIP 100753 / JCM 10117 / KCTC 9821 / NBRC 16120 / NCIMB 702349 / NCTC 13040</strain>
    </source>
</reference>
<evidence type="ECO:0000259" key="5">
    <source>
        <dbReference type="PROSITE" id="PS50106"/>
    </source>
</evidence>
<dbReference type="SMART" id="SM00228">
    <property type="entry name" value="PDZ"/>
    <property type="match status" value="1"/>
</dbReference>
<keyword evidence="2" id="KW-0378">Hydrolase</keyword>
<dbReference type="Gene3D" id="2.30.42.10">
    <property type="match status" value="1"/>
</dbReference>
<feature type="domain" description="PDZ" evidence="5">
    <location>
        <begin position="402"/>
        <end position="485"/>
    </location>
</feature>
<keyword evidence="7" id="KW-1185">Reference proteome</keyword>
<dbReference type="Pfam" id="PF13180">
    <property type="entry name" value="PDZ_2"/>
    <property type="match status" value="1"/>
</dbReference>
<dbReference type="InterPro" id="IPR009003">
    <property type="entry name" value="Peptidase_S1_PA"/>
</dbReference>
<dbReference type="AlphaFoldDB" id="D5UVB1"/>
<dbReference type="PANTHER" id="PTHR43343">
    <property type="entry name" value="PEPTIDASE S12"/>
    <property type="match status" value="1"/>
</dbReference>
<dbReference type="SUPFAM" id="SSF50156">
    <property type="entry name" value="PDZ domain-like"/>
    <property type="match status" value="1"/>
</dbReference>
<dbReference type="STRING" id="521096.Tpau_1069"/>
<feature type="transmembrane region" description="Helical" evidence="4">
    <location>
        <begin position="149"/>
        <end position="170"/>
    </location>
</feature>
<gene>
    <name evidence="6" type="ordered locus">Tpau_1069</name>
</gene>
<reference evidence="6 7" key="2">
    <citation type="journal article" date="2011" name="Stand. Genomic Sci.">
        <title>Complete genome sequence of Tsukamurella paurometabola type strain (no. 33).</title>
        <authorList>
            <person name="Munk A.C."/>
            <person name="Lapidus A."/>
            <person name="Lucas S."/>
            <person name="Nolan M."/>
            <person name="Tice H."/>
            <person name="Cheng J.F."/>
            <person name="Del Rio T.G."/>
            <person name="Goodwin L."/>
            <person name="Pitluck S."/>
            <person name="Liolios K."/>
            <person name="Huntemann M."/>
            <person name="Ivanova N."/>
            <person name="Mavromatis K."/>
            <person name="Mikhailova N."/>
            <person name="Pati A."/>
            <person name="Chen A."/>
            <person name="Palaniappan K."/>
            <person name="Tapia R."/>
            <person name="Han C."/>
            <person name="Land M."/>
            <person name="Hauser L."/>
            <person name="Chang Y.J."/>
            <person name="Jeffries C.D."/>
            <person name="Brettin T."/>
            <person name="Yasawong M."/>
            <person name="Brambilla E.M."/>
            <person name="Rohde M."/>
            <person name="Sikorski J."/>
            <person name="Goker M."/>
            <person name="Detter J.C."/>
            <person name="Woyke T."/>
            <person name="Bristow J."/>
            <person name="Eisen J.A."/>
            <person name="Markowitz V."/>
            <person name="Hugenholtz P."/>
            <person name="Kyrpides N.C."/>
            <person name="Klenk H.P."/>
        </authorList>
    </citation>
    <scope>NUCLEOTIDE SEQUENCE [LARGE SCALE GENOMIC DNA]</scope>
    <source>
        <strain evidence="7">ATCC 8368 / DSM 20162 / CCUG 35730 / CIP 100753 / JCM 10117 / KCTC 9821 / NBRC 16120 / NCIMB 702349 / NCTC 13040</strain>
    </source>
</reference>
<dbReference type="Pfam" id="PF13365">
    <property type="entry name" value="Trypsin_2"/>
    <property type="match status" value="1"/>
</dbReference>